<evidence type="ECO:0000313" key="4">
    <source>
        <dbReference type="EMBL" id="GAA0172280.1"/>
    </source>
</evidence>
<dbReference type="SUPFAM" id="SSF56112">
    <property type="entry name" value="Protein kinase-like (PK-like)"/>
    <property type="match status" value="1"/>
</dbReference>
<dbReference type="EMBL" id="BAABME010008050">
    <property type="protein sequence ID" value="GAA0172280.1"/>
    <property type="molecule type" value="Genomic_DNA"/>
</dbReference>
<reference evidence="4 5" key="1">
    <citation type="submission" date="2024-01" db="EMBL/GenBank/DDBJ databases">
        <title>The complete chloroplast genome sequence of Lithospermum erythrorhizon: insights into the phylogenetic relationship among Boraginaceae species and the maternal lineages of purple gromwells.</title>
        <authorList>
            <person name="Okada T."/>
            <person name="Watanabe K."/>
        </authorList>
    </citation>
    <scope>NUCLEOTIDE SEQUENCE [LARGE SCALE GENOMIC DNA]</scope>
</reference>
<dbReference type="GO" id="GO:0004674">
    <property type="term" value="F:protein serine/threonine kinase activity"/>
    <property type="evidence" value="ECO:0007669"/>
    <property type="project" value="TreeGrafter"/>
</dbReference>
<dbReference type="Gene3D" id="3.30.200.20">
    <property type="entry name" value="Phosphorylase Kinase, domain 1"/>
    <property type="match status" value="1"/>
</dbReference>
<protein>
    <submittedName>
        <fullName evidence="4">Transmembrane signal receptor</fullName>
    </submittedName>
</protein>
<dbReference type="GO" id="GO:0005886">
    <property type="term" value="C:plasma membrane"/>
    <property type="evidence" value="ECO:0007669"/>
    <property type="project" value="TreeGrafter"/>
</dbReference>
<dbReference type="GO" id="GO:0007166">
    <property type="term" value="P:cell surface receptor signaling pathway"/>
    <property type="evidence" value="ECO:0007669"/>
    <property type="project" value="InterPro"/>
</dbReference>
<gene>
    <name evidence="4" type="ORF">LIER_26133</name>
</gene>
<dbReference type="InterPro" id="IPR000719">
    <property type="entry name" value="Prot_kinase_dom"/>
</dbReference>
<keyword evidence="1" id="KW-0547">Nucleotide-binding</keyword>
<sequence>MDLISKPPSKSKTNRRDKGASAMFLQNGSALLKAFLAATNGSYGIPLRMFTSDELEKATNNFSNVIYGARISSLFCGSFQERDISVRMFYKFTTSPSDIVYNIHDGAIKDIVTTSRMSHHKNVLSISGCCLEYEYPAVVYEYAGTKRLKRILFDEPEPRLSWRDRLKIASEIGNVMAYLHTAFATPIIYRILNTSNIIIDQHGMAKLFDFSWSISLPPGKLQVQDDVIGISGYMDLEYSVTGIVTQKVDVYSYGVLLLVLLTGKESICRDDDDEPVHIAHYVNHFIRRNEFTGIVDPKILEEIGSKEQEEQLRGFLNLALICAHDRGSSRPDMLDAAKGIQQIRRFFERA</sequence>
<name>A0AAV3RAZ4_LITER</name>
<dbReference type="InterPro" id="IPR011009">
    <property type="entry name" value="Kinase-like_dom_sf"/>
</dbReference>
<keyword evidence="5" id="KW-1185">Reference proteome</keyword>
<dbReference type="InterPro" id="IPR045274">
    <property type="entry name" value="WAK-like"/>
</dbReference>
<evidence type="ECO:0000256" key="2">
    <source>
        <dbReference type="ARBA" id="ARBA00022840"/>
    </source>
</evidence>
<dbReference type="PROSITE" id="PS50011">
    <property type="entry name" value="PROTEIN_KINASE_DOM"/>
    <property type="match status" value="1"/>
</dbReference>
<accession>A0AAV3RAZ4</accession>
<keyword evidence="2" id="KW-0067">ATP-binding</keyword>
<dbReference type="Proteomes" id="UP001454036">
    <property type="component" value="Unassembled WGS sequence"/>
</dbReference>
<keyword evidence="4" id="KW-0675">Receptor</keyword>
<proteinExistence type="predicted"/>
<dbReference type="Pfam" id="PF00069">
    <property type="entry name" value="Pkinase"/>
    <property type="match status" value="1"/>
</dbReference>
<dbReference type="Gene3D" id="1.10.510.10">
    <property type="entry name" value="Transferase(Phosphotransferase) domain 1"/>
    <property type="match status" value="1"/>
</dbReference>
<keyword evidence="4" id="KW-0812">Transmembrane</keyword>
<dbReference type="PANTHER" id="PTHR27005">
    <property type="entry name" value="WALL-ASSOCIATED RECEPTOR KINASE-LIKE 21"/>
    <property type="match status" value="1"/>
</dbReference>
<dbReference type="GO" id="GO:0005524">
    <property type="term" value="F:ATP binding"/>
    <property type="evidence" value="ECO:0007669"/>
    <property type="project" value="UniProtKB-KW"/>
</dbReference>
<dbReference type="AlphaFoldDB" id="A0AAV3RAZ4"/>
<evidence type="ECO:0000256" key="1">
    <source>
        <dbReference type="ARBA" id="ARBA00022741"/>
    </source>
</evidence>
<dbReference type="PANTHER" id="PTHR27005:SF466">
    <property type="entry name" value="NON-FUNCTIONAL PSEUDOKINASE ZED1-LIKE"/>
    <property type="match status" value="1"/>
</dbReference>
<feature type="domain" description="Protein kinase" evidence="3">
    <location>
        <begin position="51"/>
        <end position="347"/>
    </location>
</feature>
<evidence type="ECO:0000313" key="5">
    <source>
        <dbReference type="Proteomes" id="UP001454036"/>
    </source>
</evidence>
<keyword evidence="4" id="KW-0472">Membrane</keyword>
<organism evidence="4 5">
    <name type="scientific">Lithospermum erythrorhizon</name>
    <name type="common">Purple gromwell</name>
    <name type="synonym">Lithospermum officinale var. erythrorhizon</name>
    <dbReference type="NCBI Taxonomy" id="34254"/>
    <lineage>
        <taxon>Eukaryota</taxon>
        <taxon>Viridiplantae</taxon>
        <taxon>Streptophyta</taxon>
        <taxon>Embryophyta</taxon>
        <taxon>Tracheophyta</taxon>
        <taxon>Spermatophyta</taxon>
        <taxon>Magnoliopsida</taxon>
        <taxon>eudicotyledons</taxon>
        <taxon>Gunneridae</taxon>
        <taxon>Pentapetalae</taxon>
        <taxon>asterids</taxon>
        <taxon>lamiids</taxon>
        <taxon>Boraginales</taxon>
        <taxon>Boraginaceae</taxon>
        <taxon>Boraginoideae</taxon>
        <taxon>Lithospermeae</taxon>
        <taxon>Lithospermum</taxon>
    </lineage>
</organism>
<comment type="caution">
    <text evidence="4">The sequence shown here is derived from an EMBL/GenBank/DDBJ whole genome shotgun (WGS) entry which is preliminary data.</text>
</comment>
<evidence type="ECO:0000259" key="3">
    <source>
        <dbReference type="PROSITE" id="PS50011"/>
    </source>
</evidence>